<keyword evidence="2" id="KW-1185">Reference proteome</keyword>
<dbReference type="EMBL" id="JAPHNI010000153">
    <property type="protein sequence ID" value="KAJ8115184.1"/>
    <property type="molecule type" value="Genomic_DNA"/>
</dbReference>
<evidence type="ECO:0000313" key="2">
    <source>
        <dbReference type="Proteomes" id="UP001153331"/>
    </source>
</evidence>
<organism evidence="1 2">
    <name type="scientific">Boeremia exigua</name>
    <dbReference type="NCBI Taxonomy" id="749465"/>
    <lineage>
        <taxon>Eukaryota</taxon>
        <taxon>Fungi</taxon>
        <taxon>Dikarya</taxon>
        <taxon>Ascomycota</taxon>
        <taxon>Pezizomycotina</taxon>
        <taxon>Dothideomycetes</taxon>
        <taxon>Pleosporomycetidae</taxon>
        <taxon>Pleosporales</taxon>
        <taxon>Pleosporineae</taxon>
        <taxon>Didymellaceae</taxon>
        <taxon>Boeremia</taxon>
    </lineage>
</organism>
<name>A0ACC2IJ52_9PLEO</name>
<proteinExistence type="predicted"/>
<sequence length="581" mass="63035">MSALRMSSSTMYTHRLLDLTKALKDKDGINGSYPCSPREICIGIVQTTTTTTGTRFRPASLLANLKPGLARVNAVILYSCKAGVAAKASNWIGVNLDLAKKRHSSPLKDATLDLHMQEVVVPNTADLGLLGAVVTAALITRHGSLDILQGESEDTVMKLRLSCAQELEQKVVQRPGNSWKAGGLSVRINIMLSRKEQEVGLDDKLLKGAKTRTPQTTAPTPLTNIMRKEGKTWDQAAVALQRNVPTIKKRFYSLPDNGSQGRKRVELLASRDVHKESSLEDIGSYPDEQEGDSAESGGEYGGDEVMQQLVTTPKPLPLLPLEMVEKVPCINADRGCEKLFPCTMLHISMTGAALESRSQAPSSADGQVANDSEGVAGDGPLSNSSPSTRSAAGKTSGRKATSERIESTKKLEDGIPIWAKGHLEDYRRLSGDKRRAKVIVGVRILAAFVPSPPATGFVLDTDSGNVKGEKRRAIKYTKAVEDALEAAPSDPVIVSIGADRFACSSGLIKGFMERNKPYRLTIRHHCIEKKSLTNPLSLTEALLTRDGDVWWRTYESQNILARLQSAPVYGDKTAIDELVAW</sequence>
<comment type="caution">
    <text evidence="1">The sequence shown here is derived from an EMBL/GenBank/DDBJ whole genome shotgun (WGS) entry which is preliminary data.</text>
</comment>
<evidence type="ECO:0000313" key="1">
    <source>
        <dbReference type="EMBL" id="KAJ8115184.1"/>
    </source>
</evidence>
<dbReference type="Proteomes" id="UP001153331">
    <property type="component" value="Unassembled WGS sequence"/>
</dbReference>
<reference evidence="1" key="1">
    <citation type="submission" date="2022-11" db="EMBL/GenBank/DDBJ databases">
        <title>Genome Sequence of Boeremia exigua.</title>
        <authorList>
            <person name="Buettner E."/>
        </authorList>
    </citation>
    <scope>NUCLEOTIDE SEQUENCE</scope>
    <source>
        <strain evidence="1">CU02</strain>
    </source>
</reference>
<protein>
    <submittedName>
        <fullName evidence="1">Uncharacterized protein</fullName>
    </submittedName>
</protein>
<gene>
    <name evidence="1" type="ORF">OPT61_g3102</name>
</gene>
<accession>A0ACC2IJ52</accession>